<proteinExistence type="predicted"/>
<dbReference type="PhylomeDB" id="A7IPK3"/>
<feature type="chain" id="PRO_5002708783" evidence="2">
    <location>
        <begin position="25"/>
        <end position="123"/>
    </location>
</feature>
<dbReference type="HOGENOM" id="CLU_144639_0_0_5"/>
<dbReference type="OrthoDB" id="7933613at2"/>
<evidence type="ECO:0000256" key="2">
    <source>
        <dbReference type="SAM" id="SignalP"/>
    </source>
</evidence>
<dbReference type="EMBL" id="CP000781">
    <property type="protein sequence ID" value="ABS69949.1"/>
    <property type="molecule type" value="Genomic_DNA"/>
</dbReference>
<organism evidence="3 4">
    <name type="scientific">Xanthobacter autotrophicus (strain ATCC BAA-1158 / Py2)</name>
    <dbReference type="NCBI Taxonomy" id="78245"/>
    <lineage>
        <taxon>Bacteria</taxon>
        <taxon>Pseudomonadati</taxon>
        <taxon>Pseudomonadota</taxon>
        <taxon>Alphaproteobacteria</taxon>
        <taxon>Hyphomicrobiales</taxon>
        <taxon>Xanthobacteraceae</taxon>
        <taxon>Xanthobacter</taxon>
    </lineage>
</organism>
<dbReference type="KEGG" id="xau:Xaut_4730"/>
<keyword evidence="2" id="KW-0732">Signal</keyword>
<accession>A7IPK3</accession>
<protein>
    <submittedName>
        <fullName evidence="3">Uncharacterized protein</fullName>
    </submittedName>
</protein>
<dbReference type="Proteomes" id="UP000002417">
    <property type="component" value="Chromosome"/>
</dbReference>
<feature type="region of interest" description="Disordered" evidence="1">
    <location>
        <begin position="93"/>
        <end position="123"/>
    </location>
</feature>
<dbReference type="eggNOG" id="ENOG5030017">
    <property type="taxonomic scope" value="Bacteria"/>
</dbReference>
<gene>
    <name evidence="3" type="ordered locus">Xaut_4730</name>
</gene>
<dbReference type="AlphaFoldDB" id="A7IPK3"/>
<keyword evidence="4" id="KW-1185">Reference proteome</keyword>
<feature type="signal peptide" evidence="2">
    <location>
        <begin position="1"/>
        <end position="24"/>
    </location>
</feature>
<evidence type="ECO:0000313" key="3">
    <source>
        <dbReference type="EMBL" id="ABS69949.1"/>
    </source>
</evidence>
<evidence type="ECO:0000313" key="4">
    <source>
        <dbReference type="Proteomes" id="UP000002417"/>
    </source>
</evidence>
<evidence type="ECO:0000256" key="1">
    <source>
        <dbReference type="SAM" id="MobiDB-lite"/>
    </source>
</evidence>
<reference evidence="3 4" key="1">
    <citation type="submission" date="2007-07" db="EMBL/GenBank/DDBJ databases">
        <title>Complete sequence of chromosome of Xanthobacter autotrophicus Py2.</title>
        <authorList>
            <consortium name="US DOE Joint Genome Institute"/>
            <person name="Copeland A."/>
            <person name="Lucas S."/>
            <person name="Lapidus A."/>
            <person name="Barry K."/>
            <person name="Glavina del Rio T."/>
            <person name="Hammon N."/>
            <person name="Israni S."/>
            <person name="Dalin E."/>
            <person name="Tice H."/>
            <person name="Pitluck S."/>
            <person name="Sims D."/>
            <person name="Brettin T."/>
            <person name="Bruce D."/>
            <person name="Detter J.C."/>
            <person name="Han C."/>
            <person name="Tapia R."/>
            <person name="Brainard J."/>
            <person name="Schmutz J."/>
            <person name="Larimer F."/>
            <person name="Land M."/>
            <person name="Hauser L."/>
            <person name="Kyrpides N."/>
            <person name="Kim E."/>
            <person name="Ensigns S.A."/>
            <person name="Richardson P."/>
        </authorList>
    </citation>
    <scope>NUCLEOTIDE SEQUENCE [LARGE SCALE GENOMIC DNA]</scope>
    <source>
        <strain evidence="4">ATCC BAA-1158 / Py2</strain>
    </source>
</reference>
<name>A7IPK3_XANP2</name>
<sequence length="123" mass="12905">MVHKIAGLTALALLSAAAVGPARADNARRFDGRWVVRTSAESGSCGKNYDFKLAVKNGTVTYAGFWPVKATGGISKLGVVRMTLAHGQQKVTAKGLAEGDQASGDWSSPDHPKCSGSWFAKRA</sequence>
<dbReference type="STRING" id="78245.Xaut_4730"/>